<evidence type="ECO:0000256" key="2">
    <source>
        <dbReference type="ARBA" id="ARBA00012438"/>
    </source>
</evidence>
<keyword evidence="6" id="KW-0812">Transmembrane</keyword>
<dbReference type="Gene3D" id="3.30.565.10">
    <property type="entry name" value="Histidine kinase-like ATPase, C-terminal domain"/>
    <property type="match status" value="1"/>
</dbReference>
<keyword evidence="4 8" id="KW-0418">Kinase</keyword>
<evidence type="ECO:0000313" key="9">
    <source>
        <dbReference type="Proteomes" id="UP000184082"/>
    </source>
</evidence>
<dbReference type="PRINTS" id="PR00344">
    <property type="entry name" value="BCTRLSENSOR"/>
</dbReference>
<dbReference type="Pfam" id="PF14689">
    <property type="entry name" value="SPOB_a"/>
    <property type="match status" value="1"/>
</dbReference>
<gene>
    <name evidence="8" type="ORF">SAMN02745883_01846</name>
</gene>
<feature type="transmembrane region" description="Helical" evidence="6">
    <location>
        <begin position="7"/>
        <end position="24"/>
    </location>
</feature>
<evidence type="ECO:0000256" key="6">
    <source>
        <dbReference type="SAM" id="Phobius"/>
    </source>
</evidence>
<dbReference type="STRING" id="1121266.SAMN02745883_01846"/>
<feature type="transmembrane region" description="Helical" evidence="6">
    <location>
        <begin position="44"/>
        <end position="67"/>
    </location>
</feature>
<keyword evidence="9" id="KW-1185">Reference proteome</keyword>
<evidence type="ECO:0000256" key="4">
    <source>
        <dbReference type="ARBA" id="ARBA00022777"/>
    </source>
</evidence>
<comment type="catalytic activity">
    <reaction evidence="1">
        <text>ATP + protein L-histidine = ADP + protein N-phospho-L-histidine.</text>
        <dbReference type="EC" id="2.7.13.3"/>
    </reaction>
</comment>
<dbReference type="AlphaFoldDB" id="A0A1M6RQK6"/>
<dbReference type="PANTHER" id="PTHR43547">
    <property type="entry name" value="TWO-COMPONENT HISTIDINE KINASE"/>
    <property type="match status" value="1"/>
</dbReference>
<dbReference type="EMBL" id="FRAJ01000015">
    <property type="protein sequence ID" value="SHK34618.1"/>
    <property type="molecule type" value="Genomic_DNA"/>
</dbReference>
<protein>
    <recommendedName>
        <fullName evidence="2">histidine kinase</fullName>
        <ecNumber evidence="2">2.7.13.3</ecNumber>
    </recommendedName>
</protein>
<accession>A0A1M6RQK6</accession>
<keyword evidence="4 8" id="KW-0808">Transferase</keyword>
<dbReference type="Pfam" id="PF02518">
    <property type="entry name" value="HATPase_c"/>
    <property type="match status" value="1"/>
</dbReference>
<feature type="domain" description="Histidine kinase" evidence="7">
    <location>
        <begin position="149"/>
        <end position="280"/>
    </location>
</feature>
<organism evidence="8 9">
    <name type="scientific">Caminicella sporogenes DSM 14501</name>
    <dbReference type="NCBI Taxonomy" id="1121266"/>
    <lineage>
        <taxon>Bacteria</taxon>
        <taxon>Bacillati</taxon>
        <taxon>Bacillota</taxon>
        <taxon>Clostridia</taxon>
        <taxon>Peptostreptococcales</taxon>
        <taxon>Caminicellaceae</taxon>
        <taxon>Caminicella</taxon>
    </lineage>
</organism>
<evidence type="ECO:0000313" key="8">
    <source>
        <dbReference type="EMBL" id="SHK34618.1"/>
    </source>
</evidence>
<dbReference type="InterPro" id="IPR004358">
    <property type="entry name" value="Sig_transdc_His_kin-like_C"/>
</dbReference>
<dbReference type="SUPFAM" id="SSF55874">
    <property type="entry name" value="ATPase domain of HSP90 chaperone/DNA topoisomerase II/histidine kinase"/>
    <property type="match status" value="1"/>
</dbReference>
<sequence>MKLKTKAYILVLLILLQSLSIMFLTNNLIINLMGKIIIYEYPTFVGIILNILGFIAIINVFYIIKFLKKEEESIRKLNRSKEVIEALRGQKHDFNNHLNVIAGMIQLNKPNKALEYIYNICGKTNEFFSISKIENVEVAAILYSKFAIAESKGITVELDINTSLSELKIDNIELSKILFNLLDNAIYELEKSTEDEKILTIDIGESDDRYFISIINSYPILSPKLYDKIFEKGFSTKKGENHGYGLNIVKKIVEKNKGQITVESYEGVGTIFTVIFPKTSETQQTAKSLSS</sequence>
<evidence type="ECO:0000256" key="5">
    <source>
        <dbReference type="ARBA" id="ARBA00023012"/>
    </source>
</evidence>
<keyword evidence="6" id="KW-0472">Membrane</keyword>
<dbReference type="RefSeq" id="WP_072967835.1">
    <property type="nucleotide sequence ID" value="NZ_FRAJ01000015.1"/>
</dbReference>
<proteinExistence type="predicted"/>
<evidence type="ECO:0000256" key="1">
    <source>
        <dbReference type="ARBA" id="ARBA00000085"/>
    </source>
</evidence>
<dbReference type="PROSITE" id="PS50109">
    <property type="entry name" value="HIS_KIN"/>
    <property type="match status" value="1"/>
</dbReference>
<keyword evidence="5" id="KW-0902">Two-component regulatory system</keyword>
<evidence type="ECO:0000256" key="3">
    <source>
        <dbReference type="ARBA" id="ARBA00022553"/>
    </source>
</evidence>
<dbReference type="GO" id="GO:0000155">
    <property type="term" value="F:phosphorelay sensor kinase activity"/>
    <property type="evidence" value="ECO:0007669"/>
    <property type="project" value="TreeGrafter"/>
</dbReference>
<dbReference type="InterPro" id="IPR005467">
    <property type="entry name" value="His_kinase_dom"/>
</dbReference>
<reference evidence="8 9" key="1">
    <citation type="submission" date="2016-11" db="EMBL/GenBank/DDBJ databases">
        <authorList>
            <person name="Jaros S."/>
            <person name="Januszkiewicz K."/>
            <person name="Wedrychowicz H."/>
        </authorList>
    </citation>
    <scope>NUCLEOTIDE SEQUENCE [LARGE SCALE GENOMIC DNA]</scope>
    <source>
        <strain evidence="8 9">DSM 14501</strain>
    </source>
</reference>
<dbReference type="Proteomes" id="UP000184082">
    <property type="component" value="Unassembled WGS sequence"/>
</dbReference>
<dbReference type="Gene3D" id="1.10.287.130">
    <property type="match status" value="1"/>
</dbReference>
<dbReference type="PANTHER" id="PTHR43547:SF10">
    <property type="entry name" value="SENSOR HISTIDINE KINASE DCUS"/>
    <property type="match status" value="1"/>
</dbReference>
<name>A0A1M6RQK6_9FIRM</name>
<dbReference type="InterPro" id="IPR039506">
    <property type="entry name" value="SPOB_a"/>
</dbReference>
<dbReference type="EC" id="2.7.13.3" evidence="2"/>
<dbReference type="InterPro" id="IPR003594">
    <property type="entry name" value="HATPase_dom"/>
</dbReference>
<evidence type="ECO:0000259" key="7">
    <source>
        <dbReference type="PROSITE" id="PS50109"/>
    </source>
</evidence>
<dbReference type="SMART" id="SM00387">
    <property type="entry name" value="HATPase_c"/>
    <property type="match status" value="1"/>
</dbReference>
<dbReference type="InterPro" id="IPR036890">
    <property type="entry name" value="HATPase_C_sf"/>
</dbReference>
<keyword evidence="3" id="KW-0597">Phosphoprotein</keyword>
<keyword evidence="6" id="KW-1133">Transmembrane helix</keyword>